<protein>
    <submittedName>
        <fullName evidence="1">Chaperone modulatory protein CbpM</fullName>
    </submittedName>
</protein>
<dbReference type="SUPFAM" id="SSF46955">
    <property type="entry name" value="Putative DNA-binding domain"/>
    <property type="match status" value="1"/>
</dbReference>
<gene>
    <name evidence="1" type="ORF">SAMN05661077_0530</name>
</gene>
<dbReference type="Gene3D" id="1.10.1660.10">
    <property type="match status" value="1"/>
</dbReference>
<reference evidence="2" key="1">
    <citation type="submission" date="2016-10" db="EMBL/GenBank/DDBJ databases">
        <authorList>
            <person name="Varghese N."/>
        </authorList>
    </citation>
    <scope>NUCLEOTIDE SEQUENCE [LARGE SCALE GENOMIC DNA]</scope>
    <source>
        <strain evidence="2">HL 19</strain>
    </source>
</reference>
<organism evidence="1 2">
    <name type="scientific">Thiohalorhabdus denitrificans</name>
    <dbReference type="NCBI Taxonomy" id="381306"/>
    <lineage>
        <taxon>Bacteria</taxon>
        <taxon>Pseudomonadati</taxon>
        <taxon>Pseudomonadota</taxon>
        <taxon>Gammaproteobacteria</taxon>
        <taxon>Thiohalorhabdales</taxon>
        <taxon>Thiohalorhabdaceae</taxon>
        <taxon>Thiohalorhabdus</taxon>
    </lineage>
</organism>
<dbReference type="STRING" id="381306.AN478_09370"/>
<dbReference type="Proteomes" id="UP000183104">
    <property type="component" value="Unassembled WGS sequence"/>
</dbReference>
<dbReference type="Pfam" id="PF13591">
    <property type="entry name" value="MerR_2"/>
    <property type="match status" value="1"/>
</dbReference>
<evidence type="ECO:0000313" key="2">
    <source>
        <dbReference type="Proteomes" id="UP000183104"/>
    </source>
</evidence>
<dbReference type="InterPro" id="IPR009061">
    <property type="entry name" value="DNA-bd_dom_put_sf"/>
</dbReference>
<proteinExistence type="predicted"/>
<accession>A0A0N8PN19</accession>
<evidence type="ECO:0000313" key="1">
    <source>
        <dbReference type="EMBL" id="SCX80919.1"/>
    </source>
</evidence>
<sequence length="107" mass="11566">MAEHPEPVSGIVLDETVVYTLGELGHASGLGADYLMEMVEVGILDPAGSEEGRWCFTGHSVLRLQAALRLQRDLGVNPQGAALALDLLDELSDLRRRADILERQLSG</sequence>
<dbReference type="OrthoDB" id="5773077at2"/>
<name>A0A0N8PN19_9GAMM</name>
<dbReference type="AlphaFoldDB" id="A0A0N8PN19"/>
<dbReference type="EMBL" id="FMUN01000001">
    <property type="protein sequence ID" value="SCX80919.1"/>
    <property type="molecule type" value="Genomic_DNA"/>
</dbReference>
<dbReference type="RefSeq" id="WP_054966334.1">
    <property type="nucleotide sequence ID" value="NZ_FMUN01000001.1"/>
</dbReference>
<keyword evidence="2" id="KW-1185">Reference proteome</keyword>